<dbReference type="AlphaFoldDB" id="A0A822WS81"/>
<dbReference type="RefSeq" id="WP_063154986.1">
    <property type="nucleotide sequence ID" value="NZ_FJZI01000004.1"/>
</dbReference>
<gene>
    <name evidence="1" type="ORF">SAMEA2273372_02189</name>
</gene>
<accession>A0A822WS81</accession>
<organism evidence="1 2">
    <name type="scientific">Enterobacter bugandensis</name>
    <dbReference type="NCBI Taxonomy" id="881260"/>
    <lineage>
        <taxon>Bacteria</taxon>
        <taxon>Pseudomonadati</taxon>
        <taxon>Pseudomonadota</taxon>
        <taxon>Gammaproteobacteria</taxon>
        <taxon>Enterobacterales</taxon>
        <taxon>Enterobacteriaceae</taxon>
        <taxon>Enterobacter</taxon>
    </lineage>
</organism>
<comment type="caution">
    <text evidence="1">The sequence shown here is derived from an EMBL/GenBank/DDBJ whole genome shotgun (WGS) entry which is preliminary data.</text>
</comment>
<protein>
    <submittedName>
        <fullName evidence="1">Uncharacterized protein</fullName>
    </submittedName>
</protein>
<evidence type="ECO:0000313" key="1">
    <source>
        <dbReference type="EMBL" id="CZX55749.1"/>
    </source>
</evidence>
<sequence length="428" mass="50405">MANVIHDFIYDICHSGNLEAAVQQYALYYHYLDDYTFIFAAEKGATPGLSVNRNFSSGSAVRSLFKTPHVFILTPDIFREMFISGNRVTFPIDYSISLDTQVLSYLKPFFEGQRSRLPDDFEEIFDFIAREEVNVDPLLYELENLCNFSDLNKQEKIFERIRAYEMLRNLDVAAWQQHRQLKFNVSEQEIIVKTQQYMARKNYEFINKSLMEELARDYNRLYVYVLKMCAIHLRNPKTSAKQVQEKLLELLEFTHNEAHFFGIREILLAKRFFENGSKEAFFHKVNRNTAGFWEYVRGMAWDLRHQRFLEFVITLNIDKNAAFFFPAILTCDKKFIEVLDAHSVKVIVFNNKTKEILPFYDIDFIEEIASCGERVKERLTLLSTEEYQLQRRQYQEGPDYLQSLVKTLEAELEGICGIACEKNPLGNY</sequence>
<dbReference type="Proteomes" id="UP000076063">
    <property type="component" value="Unassembled WGS sequence"/>
</dbReference>
<reference evidence="1 2" key="1">
    <citation type="submission" date="2016-03" db="EMBL/GenBank/DDBJ databases">
        <authorList>
            <consortium name="Pathogen Informatics"/>
        </authorList>
    </citation>
    <scope>NUCLEOTIDE SEQUENCE [LARGE SCALE GENOMIC DNA]</scope>
    <source>
        <strain evidence="2">e1527</strain>
    </source>
</reference>
<evidence type="ECO:0000313" key="2">
    <source>
        <dbReference type="Proteomes" id="UP000076063"/>
    </source>
</evidence>
<name>A0A822WS81_9ENTR</name>
<proteinExistence type="predicted"/>
<dbReference type="EMBL" id="FJZI01000004">
    <property type="protein sequence ID" value="CZX55749.1"/>
    <property type="molecule type" value="Genomic_DNA"/>
</dbReference>